<organism evidence="1 2">
    <name type="scientific">Cronobacter condimenti 1330</name>
    <dbReference type="NCBI Taxonomy" id="1073999"/>
    <lineage>
        <taxon>Bacteria</taxon>
        <taxon>Pseudomonadati</taxon>
        <taxon>Pseudomonadota</taxon>
        <taxon>Gammaproteobacteria</taxon>
        <taxon>Enterobacterales</taxon>
        <taxon>Enterobacteriaceae</taxon>
        <taxon>Cronobacter</taxon>
    </lineage>
</organism>
<reference evidence="1" key="1">
    <citation type="submission" date="2012-07" db="EMBL/GenBank/DDBJ databases">
        <authorList>
            <person name="Cummings C."/>
        </authorList>
    </citation>
    <scope>NUCLEOTIDE SEQUENCE</scope>
    <source>
        <strain evidence="1">1330</strain>
    </source>
</reference>
<name>K8AKM9_9ENTR</name>
<dbReference type="eggNOG" id="ENOG502ZUGA">
    <property type="taxonomic scope" value="Bacteria"/>
</dbReference>
<proteinExistence type="predicted"/>
<evidence type="ECO:0000313" key="1">
    <source>
        <dbReference type="EMBL" id="CCJ74822.1"/>
    </source>
</evidence>
<comment type="caution">
    <text evidence="1">The sequence shown here is derived from an EMBL/GenBank/DDBJ whole genome shotgun (WGS) entry which is preliminary data.</text>
</comment>
<gene>
    <name evidence="1" type="ORF">BN137_4226</name>
</gene>
<dbReference type="Proteomes" id="UP000009340">
    <property type="component" value="Unassembled WGS sequence"/>
</dbReference>
<evidence type="ECO:0000313" key="2">
    <source>
        <dbReference type="Proteomes" id="UP000009340"/>
    </source>
</evidence>
<accession>K8AKM9</accession>
<sequence length="105" mass="12356">MLCFVIYVISGIRERNIYDAYIKENGVDVDAIMTEVTYDQYQRINNHLVAVLSLEYAYDGKKITSKRGVIFWVTDREKFVPGTPIRIRINPEKPADFYYLDYETC</sequence>
<protein>
    <submittedName>
        <fullName evidence="1">Uncharacterized protein</fullName>
    </submittedName>
</protein>
<dbReference type="EMBL" id="CAKW01000148">
    <property type="protein sequence ID" value="CCJ74822.1"/>
    <property type="molecule type" value="Genomic_DNA"/>
</dbReference>
<dbReference type="AlphaFoldDB" id="K8AKM9"/>